<protein>
    <recommendedName>
        <fullName evidence="4">Type II toxin-antitoxin system PemK/MazF family toxin</fullName>
    </recommendedName>
</protein>
<keyword evidence="1" id="KW-0472">Membrane</keyword>
<accession>A0A4Y3KK59</accession>
<dbReference type="SUPFAM" id="SSF50118">
    <property type="entry name" value="Cell growth inhibitor/plasmid maintenance toxic component"/>
    <property type="match status" value="1"/>
</dbReference>
<keyword evidence="1" id="KW-0812">Transmembrane</keyword>
<evidence type="ECO:0000256" key="1">
    <source>
        <dbReference type="SAM" id="Phobius"/>
    </source>
</evidence>
<organism evidence="2 3">
    <name type="scientific">Cellulomonas gelida</name>
    <dbReference type="NCBI Taxonomy" id="1712"/>
    <lineage>
        <taxon>Bacteria</taxon>
        <taxon>Bacillati</taxon>
        <taxon>Actinomycetota</taxon>
        <taxon>Actinomycetes</taxon>
        <taxon>Micrococcales</taxon>
        <taxon>Cellulomonadaceae</taxon>
        <taxon>Cellulomonas</taxon>
    </lineage>
</organism>
<reference evidence="2 3" key="1">
    <citation type="submission" date="2019-06" db="EMBL/GenBank/DDBJ databases">
        <title>Whole genome shotgun sequence of Cellulomonas gelida NBRC 3748.</title>
        <authorList>
            <person name="Hosoyama A."/>
            <person name="Uohara A."/>
            <person name="Ohji S."/>
            <person name="Ichikawa N."/>
        </authorList>
    </citation>
    <scope>NUCLEOTIDE SEQUENCE [LARGE SCALE GENOMIC DNA]</scope>
    <source>
        <strain evidence="2 3">NBRC 3748</strain>
    </source>
</reference>
<gene>
    <name evidence="2" type="ORF">CGE01nite_05810</name>
</gene>
<name>A0A4Y3KK59_9CELL</name>
<dbReference type="Proteomes" id="UP000320461">
    <property type="component" value="Unassembled WGS sequence"/>
</dbReference>
<sequence length="164" mass="18043">MTEPDDGLVAAVVETLQQWFADLTTPQRSAGVAVLVLVLLILRALVRRKRRGGSRRGRRAPRPGEVWYALVPFDDGTGAKDRPVLVLRRSGRHVVVARFTSQDKSGRRDHVRAPAGLPGMLVAGWLDLTPRTLRPRAFRRCVGDAGEALVAWHDSVREEAGIPA</sequence>
<evidence type="ECO:0008006" key="4">
    <source>
        <dbReference type="Google" id="ProtNLM"/>
    </source>
</evidence>
<dbReference type="EMBL" id="BJLQ01000004">
    <property type="protein sequence ID" value="GEA83330.1"/>
    <property type="molecule type" value="Genomic_DNA"/>
</dbReference>
<feature type="transmembrane region" description="Helical" evidence="1">
    <location>
        <begin position="29"/>
        <end position="46"/>
    </location>
</feature>
<evidence type="ECO:0000313" key="2">
    <source>
        <dbReference type="EMBL" id="GEA83330.1"/>
    </source>
</evidence>
<proteinExistence type="predicted"/>
<evidence type="ECO:0000313" key="3">
    <source>
        <dbReference type="Proteomes" id="UP000320461"/>
    </source>
</evidence>
<keyword evidence="1" id="KW-1133">Transmembrane helix</keyword>
<keyword evidence="3" id="KW-1185">Reference proteome</keyword>
<comment type="caution">
    <text evidence="2">The sequence shown here is derived from an EMBL/GenBank/DDBJ whole genome shotgun (WGS) entry which is preliminary data.</text>
</comment>
<dbReference type="AlphaFoldDB" id="A0A4Y3KK59"/>